<protein>
    <submittedName>
        <fullName evidence="1">Uncharacterized protein</fullName>
    </submittedName>
</protein>
<name>B1T4Q6_9BURK</name>
<gene>
    <name evidence="1" type="ORF">BamMEX5DRAFT_2772</name>
</gene>
<dbReference type="AlphaFoldDB" id="B1T4Q6"/>
<proteinExistence type="predicted"/>
<dbReference type="PATRIC" id="fig|396597.7.peg.5303"/>
<comment type="caution">
    <text evidence="1">The sequence shown here is derived from an EMBL/GenBank/DDBJ whole genome shotgun (WGS) entry which is preliminary data.</text>
</comment>
<dbReference type="Proteomes" id="UP000004814">
    <property type="component" value="Unassembled WGS sequence"/>
</dbReference>
<sequence>MSHVKNSSMPPGKTRLFRTFIESQEMTTMTKPRVSNIAYTMGEIKSTYSDAPGFDAVVESESMMKIPEMWGWVIILRRRISSR</sequence>
<evidence type="ECO:0000313" key="2">
    <source>
        <dbReference type="Proteomes" id="UP000004814"/>
    </source>
</evidence>
<dbReference type="EMBL" id="ABLK01000076">
    <property type="protein sequence ID" value="EDT41455.1"/>
    <property type="molecule type" value="Genomic_DNA"/>
</dbReference>
<organism evidence="1 2">
    <name type="scientific">Burkholderia ambifaria MEX-5</name>
    <dbReference type="NCBI Taxonomy" id="396597"/>
    <lineage>
        <taxon>Bacteria</taxon>
        <taxon>Pseudomonadati</taxon>
        <taxon>Pseudomonadota</taxon>
        <taxon>Betaproteobacteria</taxon>
        <taxon>Burkholderiales</taxon>
        <taxon>Burkholderiaceae</taxon>
        <taxon>Burkholderia</taxon>
        <taxon>Burkholderia cepacia complex</taxon>
    </lineage>
</organism>
<reference evidence="1 2" key="1">
    <citation type="submission" date="2008-03" db="EMBL/GenBank/DDBJ databases">
        <title>Sequencing of the draft genome and assembly of Burkholderia ambifaria MEX-5.</title>
        <authorList>
            <consortium name="US DOE Joint Genome Institute (JGI-PGF)"/>
            <person name="Copeland A."/>
            <person name="Lucas S."/>
            <person name="Lapidus A."/>
            <person name="Glavina del Rio T."/>
            <person name="Dalin E."/>
            <person name="Tice H."/>
            <person name="Bruce D."/>
            <person name="Goodwin L."/>
            <person name="Pitluck S."/>
            <person name="Larimer F."/>
            <person name="Land M.L."/>
            <person name="Hauser L."/>
            <person name="Tiedje J."/>
            <person name="Richardson P."/>
        </authorList>
    </citation>
    <scope>NUCLEOTIDE SEQUENCE [LARGE SCALE GENOMIC DNA]</scope>
    <source>
        <strain evidence="1 2">MEX-5</strain>
    </source>
</reference>
<evidence type="ECO:0000313" key="1">
    <source>
        <dbReference type="EMBL" id="EDT41455.1"/>
    </source>
</evidence>
<accession>B1T4Q6</accession>